<comment type="caution">
    <text evidence="2">The sequence shown here is derived from an EMBL/GenBank/DDBJ whole genome shotgun (WGS) entry which is preliminary data.</text>
</comment>
<protein>
    <submittedName>
        <fullName evidence="2">Uncharacterized protein</fullName>
    </submittedName>
</protein>
<dbReference type="RefSeq" id="WP_259452638.1">
    <property type="nucleotide sequence ID" value="NZ_CP119520.1"/>
</dbReference>
<sequence>MKIKSIKPRNPHAVAAKQRNAGAHGAYQAGRRQRRTEKQALRAWVIDEYRKEE</sequence>
<dbReference type="EMBL" id="JANUHC010000016">
    <property type="protein sequence ID" value="MCS0633682.1"/>
    <property type="molecule type" value="Genomic_DNA"/>
</dbReference>
<feature type="compositionally biased region" description="Basic residues" evidence="1">
    <location>
        <begin position="1"/>
        <end position="10"/>
    </location>
</feature>
<feature type="region of interest" description="Disordered" evidence="1">
    <location>
        <begin position="1"/>
        <end position="38"/>
    </location>
</feature>
<name>A0ABT2C8F1_9BURK</name>
<dbReference type="Proteomes" id="UP001165263">
    <property type="component" value="Unassembled WGS sequence"/>
</dbReference>
<evidence type="ECO:0000313" key="3">
    <source>
        <dbReference type="Proteomes" id="UP001165263"/>
    </source>
</evidence>
<keyword evidence="3" id="KW-1185">Reference proteome</keyword>
<reference evidence="2" key="1">
    <citation type="submission" date="2022-08" db="EMBL/GenBank/DDBJ databases">
        <title>Reclassification of Massilia species as members of the genera Telluria, Duganella, Pseudoduganella, Mokoshia gen. nov. and Zemynaea gen. nov. using orthogonal and non-orthogonal genome-based approaches.</title>
        <authorList>
            <person name="Bowman J.P."/>
        </authorList>
    </citation>
    <scope>NUCLEOTIDE SEQUENCE</scope>
    <source>
        <strain evidence="2">LMG 11547</strain>
    </source>
</reference>
<evidence type="ECO:0000256" key="1">
    <source>
        <dbReference type="SAM" id="MobiDB-lite"/>
    </source>
</evidence>
<proteinExistence type="predicted"/>
<evidence type="ECO:0000313" key="2">
    <source>
        <dbReference type="EMBL" id="MCS0633682.1"/>
    </source>
</evidence>
<organism evidence="2 3">
    <name type="scientific">Telluria mixta</name>
    <dbReference type="NCBI Taxonomy" id="34071"/>
    <lineage>
        <taxon>Bacteria</taxon>
        <taxon>Pseudomonadati</taxon>
        <taxon>Pseudomonadota</taxon>
        <taxon>Betaproteobacteria</taxon>
        <taxon>Burkholderiales</taxon>
        <taxon>Oxalobacteraceae</taxon>
        <taxon>Telluria group</taxon>
        <taxon>Telluria</taxon>
    </lineage>
</organism>
<gene>
    <name evidence="2" type="ORF">NX786_30525</name>
</gene>
<accession>A0ABT2C8F1</accession>